<dbReference type="EMBL" id="CAJNDS010000024">
    <property type="protein sequence ID" value="CAE6921324.1"/>
    <property type="molecule type" value="Genomic_DNA"/>
</dbReference>
<reference evidence="5" key="1">
    <citation type="submission" date="2021-02" db="EMBL/GenBank/DDBJ databases">
        <authorList>
            <person name="Dougan E. K."/>
            <person name="Rhodes N."/>
            <person name="Thang M."/>
            <person name="Chan C."/>
        </authorList>
    </citation>
    <scope>NUCLEOTIDE SEQUENCE</scope>
</reference>
<comment type="caution">
    <text evidence="5">The sequence shown here is derived from an EMBL/GenBank/DDBJ whole genome shotgun (WGS) entry which is preliminary data.</text>
</comment>
<keyword evidence="6" id="KW-1185">Reference proteome</keyword>
<accession>A0A812GGS9</accession>
<dbReference type="AlphaFoldDB" id="A0A812GGS9"/>
<dbReference type="InterPro" id="IPR016039">
    <property type="entry name" value="Thiolase-like"/>
</dbReference>
<dbReference type="InterPro" id="IPR020841">
    <property type="entry name" value="PKS_Beta-ketoAc_synthase_dom"/>
</dbReference>
<evidence type="ECO:0000259" key="4">
    <source>
        <dbReference type="PROSITE" id="PS52004"/>
    </source>
</evidence>
<dbReference type="InterPro" id="IPR014031">
    <property type="entry name" value="Ketoacyl_synth_C"/>
</dbReference>
<feature type="domain" description="Ketosynthase family 3 (KS3)" evidence="4">
    <location>
        <begin position="186"/>
        <end position="619"/>
    </location>
</feature>
<keyword evidence="3" id="KW-0808">Transferase</keyword>
<dbReference type="SUPFAM" id="SSF53901">
    <property type="entry name" value="Thiolase-like"/>
    <property type="match status" value="1"/>
</dbReference>
<sequence>MWKLAEAIGPFQDEIGFRCCGRSVGFLHQASDPDLEEAELTDQEASDWSAIFTSRKILIMVCLGPGKGTLEMQPYDDEANVSEITTVPGLVVVLRTDQLSFKFFCRGREATHVATSFMLQNDILRMHRNKLEAHLTPPAQELDQWIDQRLREIKEMEPDEPTEEWTAKGDVPRNFIHAANRTWFKRQTTVCKGAAARLPVTWEPEVFFLGCTAGCDTVIEVPIMRWEHDTVYDPSPDAWKKDPPMTNCRHASFVDGVDLFDNKLFGLSLAETKGMDPGQRLVLEVTYDALYRSGMRKNTLINSTCGMYVGTSFSEWNSAEKAADVGIFGATGGAPSITAGRLSFCLGCKGASLAIDTEAASGLSAVFWAAEAVEKKGAGHIQELSCGIGVHLCLAKAWWPAHTAAGFLCPGGRCFTFDASAQGHVRSEGVGTVVLRCQEKMDGQEDKEELSVGTIVGGATQNSGKSAGMSAPSGPAEQAVLVEACRKSGITTLDVDVVECHGSGRFIADAIEAASCGRALREGADSNEEEMLQLCSMKTNIGNCIETSGIASLIKTFHSIRWGIVCANNHLHQLNPHLDISSCPLLMCTEPSEQKLSAVFVGVSSWGFGGTNVHLHCYGGVDEEIRLPPEPTPQELRPRLSYWPSGGGDLGSMSRPRRGFFIIGSWSGWTEPEPMEDEGDGCYGYTLVLGDTRWEQFQLLIDNSYSKVLHPQRYKAPKGTEVFGPTRQEEVMQDSTWFVDGRPFSTQIRAITASAGSTAVATPEPLTFTNEDEGLPGQLYRIRLHIAGKWRTVTWAKAKEAPQGLLALKGPEAKYYVAGSWNNYRFEEMTAASEGTYTCEVSLTSGPNRFQIARNGDWHQAIFPVSPNAGPTAEIEGPIDRKDRHWLVSASTGDKLKITFQRTIDASGSSKMKVLWEKF</sequence>
<gene>
    <name evidence="5" type="primary">ppsA</name>
    <name evidence="5" type="ORF">SNAT2548_LOCUS470</name>
</gene>
<dbReference type="Pfam" id="PF00109">
    <property type="entry name" value="ketoacyl-synt"/>
    <property type="match status" value="1"/>
</dbReference>
<organism evidence="5 6">
    <name type="scientific">Symbiodinium natans</name>
    <dbReference type="NCBI Taxonomy" id="878477"/>
    <lineage>
        <taxon>Eukaryota</taxon>
        <taxon>Sar</taxon>
        <taxon>Alveolata</taxon>
        <taxon>Dinophyceae</taxon>
        <taxon>Suessiales</taxon>
        <taxon>Symbiodiniaceae</taxon>
        <taxon>Symbiodinium</taxon>
    </lineage>
</organism>
<dbReference type="InterPro" id="IPR050091">
    <property type="entry name" value="PKS_NRPS_Biosynth_Enz"/>
</dbReference>
<dbReference type="OrthoDB" id="410316at2759"/>
<dbReference type="GO" id="GO:0006633">
    <property type="term" value="P:fatty acid biosynthetic process"/>
    <property type="evidence" value="ECO:0007669"/>
    <property type="project" value="TreeGrafter"/>
</dbReference>
<dbReference type="PANTHER" id="PTHR43775">
    <property type="entry name" value="FATTY ACID SYNTHASE"/>
    <property type="match status" value="1"/>
</dbReference>
<dbReference type="PANTHER" id="PTHR43775:SF37">
    <property type="entry name" value="SI:DKEY-61P9.11"/>
    <property type="match status" value="1"/>
</dbReference>
<evidence type="ECO:0000256" key="2">
    <source>
        <dbReference type="ARBA" id="ARBA00022553"/>
    </source>
</evidence>
<dbReference type="PROSITE" id="PS52004">
    <property type="entry name" value="KS3_2"/>
    <property type="match status" value="1"/>
</dbReference>
<comment type="similarity">
    <text evidence="3">Belongs to the thiolase-like superfamily. Beta-ketoacyl-ACP synthases family.</text>
</comment>
<evidence type="ECO:0000256" key="3">
    <source>
        <dbReference type="RuleBase" id="RU003694"/>
    </source>
</evidence>
<dbReference type="Proteomes" id="UP000604046">
    <property type="component" value="Unassembled WGS sequence"/>
</dbReference>
<evidence type="ECO:0000313" key="5">
    <source>
        <dbReference type="EMBL" id="CAE6921324.1"/>
    </source>
</evidence>
<evidence type="ECO:0000256" key="1">
    <source>
        <dbReference type="ARBA" id="ARBA00022450"/>
    </source>
</evidence>
<name>A0A812GGS9_9DINO</name>
<keyword evidence="2" id="KW-0597">Phosphoprotein</keyword>
<proteinExistence type="inferred from homology"/>
<dbReference type="CDD" id="cd00833">
    <property type="entry name" value="PKS"/>
    <property type="match status" value="1"/>
</dbReference>
<dbReference type="GO" id="GO:0004312">
    <property type="term" value="F:fatty acid synthase activity"/>
    <property type="evidence" value="ECO:0007669"/>
    <property type="project" value="TreeGrafter"/>
</dbReference>
<dbReference type="SMART" id="SM00825">
    <property type="entry name" value="PKS_KS"/>
    <property type="match status" value="1"/>
</dbReference>
<dbReference type="Gene3D" id="3.40.47.10">
    <property type="match status" value="1"/>
</dbReference>
<dbReference type="InterPro" id="IPR014030">
    <property type="entry name" value="Ketoacyl_synth_N"/>
</dbReference>
<protein>
    <submittedName>
        <fullName evidence="5">PpsA protein</fullName>
    </submittedName>
</protein>
<evidence type="ECO:0000313" key="6">
    <source>
        <dbReference type="Proteomes" id="UP000604046"/>
    </source>
</evidence>
<dbReference type="Pfam" id="PF02801">
    <property type="entry name" value="Ketoacyl-synt_C"/>
    <property type="match status" value="1"/>
</dbReference>
<keyword evidence="1" id="KW-0596">Phosphopantetheine</keyword>